<evidence type="ECO:0000256" key="11">
    <source>
        <dbReference type="ARBA" id="ARBA00023224"/>
    </source>
</evidence>
<evidence type="ECO:0000256" key="10">
    <source>
        <dbReference type="ARBA" id="ARBA00023180"/>
    </source>
</evidence>
<dbReference type="PROSITE" id="PS50262">
    <property type="entry name" value="G_PROTEIN_RECEP_F1_2"/>
    <property type="match status" value="1"/>
</dbReference>
<evidence type="ECO:0000313" key="15">
    <source>
        <dbReference type="EMBL" id="EEB16907.1"/>
    </source>
</evidence>
<keyword evidence="4 12" id="KW-0812">Transmembrane</keyword>
<evidence type="ECO:0000256" key="4">
    <source>
        <dbReference type="ARBA" id="ARBA00022692"/>
    </source>
</evidence>
<dbReference type="OMA" id="QLHVPCR"/>
<keyword evidence="9 12" id="KW-0675">Receptor</keyword>
<feature type="transmembrane region" description="Helical" evidence="13">
    <location>
        <begin position="82"/>
        <end position="99"/>
    </location>
</feature>
<dbReference type="SUPFAM" id="SSF81321">
    <property type="entry name" value="Family A G protein-coupled receptor-like"/>
    <property type="match status" value="1"/>
</dbReference>
<gene>
    <name evidence="16" type="primary">8231184</name>
    <name evidence="15" type="ORF">Phum_PHUM446190</name>
</gene>
<dbReference type="RefSeq" id="XP_002429645.1">
    <property type="nucleotide sequence ID" value="XM_002429600.1"/>
</dbReference>
<dbReference type="PRINTS" id="PR00237">
    <property type="entry name" value="GPCRRHODOPSN"/>
</dbReference>
<dbReference type="InterPro" id="IPR005390">
    <property type="entry name" value="NeuromedU_rcpt"/>
</dbReference>
<dbReference type="AlphaFoldDB" id="E0VU51"/>
<dbReference type="EC" id="2.7.11.14" evidence="15"/>
<keyword evidence="15" id="KW-0808">Transferase</keyword>
<accession>E0VU51</accession>
<dbReference type="STRING" id="121224.E0VU51"/>
<dbReference type="CTD" id="8231184"/>
<feature type="transmembrane region" description="Helical" evidence="13">
    <location>
        <begin position="42"/>
        <end position="70"/>
    </location>
</feature>
<dbReference type="PANTHER" id="PTHR24243:SF208">
    <property type="entry name" value="PYROKININ-1 RECEPTOR"/>
    <property type="match status" value="1"/>
</dbReference>
<organism>
    <name type="scientific">Pediculus humanus subsp. corporis</name>
    <name type="common">Body louse</name>
    <dbReference type="NCBI Taxonomy" id="121224"/>
    <lineage>
        <taxon>Eukaryota</taxon>
        <taxon>Metazoa</taxon>
        <taxon>Ecdysozoa</taxon>
        <taxon>Arthropoda</taxon>
        <taxon>Hexapoda</taxon>
        <taxon>Insecta</taxon>
        <taxon>Pterygota</taxon>
        <taxon>Neoptera</taxon>
        <taxon>Paraneoptera</taxon>
        <taxon>Psocodea</taxon>
        <taxon>Troctomorpha</taxon>
        <taxon>Phthiraptera</taxon>
        <taxon>Anoplura</taxon>
        <taxon>Pediculidae</taxon>
        <taxon>Pediculus</taxon>
    </lineage>
</organism>
<evidence type="ECO:0000313" key="16">
    <source>
        <dbReference type="EnsemblMetazoa" id="PHUM446190-PA"/>
    </source>
</evidence>
<dbReference type="KEGG" id="phu:Phum_PHUM446190"/>
<keyword evidence="8" id="KW-1015">Disulfide bond</keyword>
<protein>
    <submittedName>
        <fullName evidence="15 16">Class B secretin-like G-protein coupled receptor GPRghp2, putative</fullName>
        <ecNumber evidence="15">2.7.11.14</ecNumber>
    </submittedName>
</protein>
<dbReference type="EMBL" id="AAZO01005449">
    <property type="status" value="NOT_ANNOTATED_CDS"/>
    <property type="molecule type" value="Genomic_DNA"/>
</dbReference>
<dbReference type="PROSITE" id="PS00237">
    <property type="entry name" value="G_PROTEIN_RECEP_F1_1"/>
    <property type="match status" value="1"/>
</dbReference>
<dbReference type="GO" id="GO:0050254">
    <property type="term" value="F:rhodopsin kinase activity"/>
    <property type="evidence" value="ECO:0007669"/>
    <property type="project" value="UniProtKB-EC"/>
</dbReference>
<keyword evidence="3" id="KW-1003">Cell membrane</keyword>
<evidence type="ECO:0000259" key="14">
    <source>
        <dbReference type="PROSITE" id="PS50262"/>
    </source>
</evidence>
<keyword evidence="11 12" id="KW-0807">Transducer</keyword>
<dbReference type="Gene3D" id="1.20.1070.10">
    <property type="entry name" value="Rhodopsin 7-helix transmembrane proteins"/>
    <property type="match status" value="1"/>
</dbReference>
<keyword evidence="5 13" id="KW-1133">Transmembrane helix</keyword>
<evidence type="ECO:0000256" key="3">
    <source>
        <dbReference type="ARBA" id="ARBA00022475"/>
    </source>
</evidence>
<evidence type="ECO:0000256" key="9">
    <source>
        <dbReference type="ARBA" id="ARBA00023170"/>
    </source>
</evidence>
<feature type="transmembrane region" description="Helical" evidence="13">
    <location>
        <begin position="312"/>
        <end position="331"/>
    </location>
</feature>
<evidence type="ECO:0000256" key="6">
    <source>
        <dbReference type="ARBA" id="ARBA00023040"/>
    </source>
</evidence>
<evidence type="ECO:0000256" key="13">
    <source>
        <dbReference type="SAM" id="Phobius"/>
    </source>
</evidence>
<dbReference type="HOGENOM" id="CLU_009579_6_5_1"/>
<sequence length="418" mass="47413">MDNDLSTVDAIMLGEVVFPFDGSTNNSSNNFTMLMFPRRDPLYIVIPMTIIYSFIFITGVVGNVITFIVIVKNKYMHTATNYYLFSLAISDLLLLVSGLPQEMVSIWCRYPYMFGEIFCVLRGLSAETSTNASVLTITAFTVERYVAICHPFLSHTMSKLSRAVKLIIVIWLVALSFAIPQAIQFGVVIIDNDPDQAMCTLKRTIIDHSFVLSSFLFFVTPMTLITVLYVLIGIKLRKSSMMKRNGSSFYNNVDNKNNQRGKYYPPHHQSSKRVLKMLVAVVVAFFICWAPFHAQRLVYTYGSNKDNKPKGAIMKLIYEIITYVSGILYYLSTTINPILYHIMSLKFREAFKDTLARCTCTSTNSNKRGKSYLILNGYSVGTFSRRRAHSYDADNSSNFVRDDSIRSNGLSYDVTLSK</sequence>
<dbReference type="InParanoid" id="E0VU51"/>
<dbReference type="PRINTS" id="PR01565">
    <property type="entry name" value="NEUROMEDINUR"/>
</dbReference>
<keyword evidence="7 13" id="KW-0472">Membrane</keyword>
<reference evidence="15" key="2">
    <citation type="submission" date="2007-04" db="EMBL/GenBank/DDBJ databases">
        <title>The genome of the human body louse.</title>
        <authorList>
            <consortium name="The Human Body Louse Genome Consortium"/>
            <person name="Kirkness E."/>
            <person name="Walenz B."/>
            <person name="Hass B."/>
            <person name="Bruggner R."/>
            <person name="Strausberg R."/>
        </authorList>
    </citation>
    <scope>NUCLEOTIDE SEQUENCE</scope>
    <source>
        <strain evidence="15">USDA</strain>
    </source>
</reference>
<proteinExistence type="inferred from homology"/>
<dbReference type="GeneID" id="8231184"/>
<evidence type="ECO:0000256" key="7">
    <source>
        <dbReference type="ARBA" id="ARBA00023136"/>
    </source>
</evidence>
<reference evidence="16" key="3">
    <citation type="submission" date="2021-02" db="UniProtKB">
        <authorList>
            <consortium name="EnsemblMetazoa"/>
        </authorList>
    </citation>
    <scope>IDENTIFICATION</scope>
    <source>
        <strain evidence="16">USDA</strain>
    </source>
</reference>
<reference evidence="15" key="1">
    <citation type="submission" date="2007-04" db="EMBL/GenBank/DDBJ databases">
        <title>Annotation of Pediculus humanus corporis strain USDA.</title>
        <authorList>
            <person name="Kirkness E."/>
            <person name="Hannick L."/>
            <person name="Hass B."/>
            <person name="Bruggner R."/>
            <person name="Lawson D."/>
            <person name="Bidwell S."/>
            <person name="Joardar V."/>
            <person name="Caler E."/>
            <person name="Walenz B."/>
            <person name="Inman J."/>
            <person name="Schobel S."/>
            <person name="Galinsky K."/>
            <person name="Amedeo P."/>
            <person name="Strausberg R."/>
        </authorList>
    </citation>
    <scope>NUCLEOTIDE SEQUENCE</scope>
    <source>
        <strain evidence="15">USDA</strain>
    </source>
</reference>
<dbReference type="eggNOG" id="KOG3656">
    <property type="taxonomic scope" value="Eukaryota"/>
</dbReference>
<dbReference type="Pfam" id="PF00001">
    <property type="entry name" value="7tm_1"/>
    <property type="match status" value="1"/>
</dbReference>
<dbReference type="InterPro" id="IPR017452">
    <property type="entry name" value="GPCR_Rhodpsn_7TM"/>
</dbReference>
<dbReference type="PANTHER" id="PTHR24243">
    <property type="entry name" value="G-PROTEIN COUPLED RECEPTOR"/>
    <property type="match status" value="1"/>
</dbReference>
<evidence type="ECO:0000313" key="17">
    <source>
        <dbReference type="Proteomes" id="UP000009046"/>
    </source>
</evidence>
<dbReference type="EnsemblMetazoa" id="PHUM446190-RA">
    <property type="protein sequence ID" value="PHUM446190-PA"/>
    <property type="gene ID" value="PHUM446190"/>
</dbReference>
<feature type="domain" description="G-protein coupled receptors family 1 profile" evidence="14">
    <location>
        <begin position="62"/>
        <end position="340"/>
    </location>
</feature>
<dbReference type="GO" id="GO:0005886">
    <property type="term" value="C:plasma membrane"/>
    <property type="evidence" value="ECO:0007669"/>
    <property type="project" value="UniProtKB-SubCell"/>
</dbReference>
<keyword evidence="6 12" id="KW-0297">G-protein coupled receptor</keyword>
<evidence type="ECO:0000256" key="2">
    <source>
        <dbReference type="ARBA" id="ARBA00010663"/>
    </source>
</evidence>
<comment type="similarity">
    <text evidence="2 12">Belongs to the G-protein coupled receptor 1 family.</text>
</comment>
<dbReference type="Proteomes" id="UP000009046">
    <property type="component" value="Unassembled WGS sequence"/>
</dbReference>
<keyword evidence="10" id="KW-0325">Glycoprotein</keyword>
<dbReference type="EMBL" id="DS235780">
    <property type="protein sequence ID" value="EEB16907.1"/>
    <property type="molecule type" value="Genomic_DNA"/>
</dbReference>
<feature type="transmembrane region" description="Helical" evidence="13">
    <location>
        <begin position="274"/>
        <end position="292"/>
    </location>
</feature>
<comment type="subcellular location">
    <subcellularLocation>
        <location evidence="1">Cell membrane</location>
        <topology evidence="1">Multi-pass membrane protein</topology>
    </subcellularLocation>
</comment>
<dbReference type="SMART" id="SM01381">
    <property type="entry name" value="7TM_GPCR_Srsx"/>
    <property type="match status" value="1"/>
</dbReference>
<dbReference type="CDD" id="cd15134">
    <property type="entry name" value="7tmA_capaR"/>
    <property type="match status" value="1"/>
</dbReference>
<evidence type="ECO:0000256" key="5">
    <source>
        <dbReference type="ARBA" id="ARBA00022989"/>
    </source>
</evidence>
<dbReference type="InterPro" id="IPR000276">
    <property type="entry name" value="GPCR_Rhodpsn"/>
</dbReference>
<feature type="transmembrane region" description="Helical" evidence="13">
    <location>
        <begin position="166"/>
        <end position="190"/>
    </location>
</feature>
<dbReference type="GO" id="GO:0001607">
    <property type="term" value="F:neuromedin U receptor activity"/>
    <property type="evidence" value="ECO:0007669"/>
    <property type="project" value="InterPro"/>
</dbReference>
<name>E0VU51_PEDHC</name>
<evidence type="ECO:0000256" key="1">
    <source>
        <dbReference type="ARBA" id="ARBA00004651"/>
    </source>
</evidence>
<keyword evidence="17" id="KW-1185">Reference proteome</keyword>
<feature type="transmembrane region" description="Helical" evidence="13">
    <location>
        <begin position="210"/>
        <end position="234"/>
    </location>
</feature>
<dbReference type="OrthoDB" id="5950040at2759"/>
<evidence type="ECO:0000256" key="8">
    <source>
        <dbReference type="ARBA" id="ARBA00023157"/>
    </source>
</evidence>
<evidence type="ECO:0000256" key="12">
    <source>
        <dbReference type="RuleBase" id="RU000688"/>
    </source>
</evidence>
<dbReference type="VEuPathDB" id="VectorBase:PHUM446190"/>